<feature type="transmembrane region" description="Helical" evidence="11">
    <location>
        <begin position="228"/>
        <end position="251"/>
    </location>
</feature>
<keyword evidence="6" id="KW-0256">Endoplasmic reticulum</keyword>
<dbReference type="Proteomes" id="UP000662931">
    <property type="component" value="Chromosome 1"/>
</dbReference>
<proteinExistence type="inferred from homology"/>
<dbReference type="Pfam" id="PF08449">
    <property type="entry name" value="UAA"/>
    <property type="match status" value="1"/>
</dbReference>
<feature type="transmembrane region" description="Helical" evidence="11">
    <location>
        <begin position="399"/>
        <end position="419"/>
    </location>
</feature>
<dbReference type="GeneID" id="62193520"/>
<evidence type="ECO:0000256" key="6">
    <source>
        <dbReference type="ARBA" id="ARBA00022824"/>
    </source>
</evidence>
<name>A0A875RSS5_EENNA</name>
<feature type="transmembrane region" description="Helical" evidence="11">
    <location>
        <begin position="324"/>
        <end position="343"/>
    </location>
</feature>
<evidence type="ECO:0000256" key="4">
    <source>
        <dbReference type="ARBA" id="ARBA00022597"/>
    </source>
</evidence>
<dbReference type="PANTHER" id="PTHR10778:SF10">
    <property type="entry name" value="SOLUTE CARRIER FAMILY 35 MEMBER B1"/>
    <property type="match status" value="1"/>
</dbReference>
<dbReference type="KEGG" id="bnn:FOA43_000119"/>
<evidence type="ECO:0000256" key="9">
    <source>
        <dbReference type="ARBA" id="ARBA00041103"/>
    </source>
</evidence>
<dbReference type="OrthoDB" id="1601at2759"/>
<dbReference type="GO" id="GO:0005459">
    <property type="term" value="F:UDP-galactose transmembrane transporter activity"/>
    <property type="evidence" value="ECO:0007669"/>
    <property type="project" value="TreeGrafter"/>
</dbReference>
<dbReference type="GO" id="GO:0000139">
    <property type="term" value="C:Golgi membrane"/>
    <property type="evidence" value="ECO:0007669"/>
    <property type="project" value="TreeGrafter"/>
</dbReference>
<feature type="region of interest" description="Disordered" evidence="10">
    <location>
        <begin position="21"/>
        <end position="72"/>
    </location>
</feature>
<feature type="transmembrane region" description="Helical" evidence="11">
    <location>
        <begin position="188"/>
        <end position="208"/>
    </location>
</feature>
<accession>A0A875RSS5</accession>
<evidence type="ECO:0000313" key="12">
    <source>
        <dbReference type="EMBL" id="QPG72817.1"/>
    </source>
</evidence>
<keyword evidence="4" id="KW-0762">Sugar transport</keyword>
<reference evidence="12" key="1">
    <citation type="submission" date="2020-10" db="EMBL/GenBank/DDBJ databases">
        <authorList>
            <person name="Roach M.J.R."/>
        </authorList>
    </citation>
    <scope>NUCLEOTIDE SEQUENCE</scope>
    <source>
        <strain evidence="12">CBS 1945</strain>
    </source>
</reference>
<keyword evidence="7 11" id="KW-1133">Transmembrane helix</keyword>
<dbReference type="EMBL" id="CP064812">
    <property type="protein sequence ID" value="QPG72817.1"/>
    <property type="molecule type" value="Genomic_DNA"/>
</dbReference>
<dbReference type="RefSeq" id="XP_038776382.1">
    <property type="nucleotide sequence ID" value="XM_038920454.1"/>
</dbReference>
<dbReference type="InterPro" id="IPR013657">
    <property type="entry name" value="SCL35B1-4/HUT1"/>
</dbReference>
<evidence type="ECO:0000313" key="13">
    <source>
        <dbReference type="Proteomes" id="UP000662931"/>
    </source>
</evidence>
<keyword evidence="3" id="KW-0813">Transport</keyword>
<evidence type="ECO:0000256" key="11">
    <source>
        <dbReference type="SAM" id="Phobius"/>
    </source>
</evidence>
<keyword evidence="5 11" id="KW-0812">Transmembrane</keyword>
<evidence type="ECO:0000256" key="5">
    <source>
        <dbReference type="ARBA" id="ARBA00022692"/>
    </source>
</evidence>
<evidence type="ECO:0000256" key="1">
    <source>
        <dbReference type="ARBA" id="ARBA00004477"/>
    </source>
</evidence>
<dbReference type="GO" id="GO:0005789">
    <property type="term" value="C:endoplasmic reticulum membrane"/>
    <property type="evidence" value="ECO:0007669"/>
    <property type="project" value="UniProtKB-SubCell"/>
</dbReference>
<dbReference type="AlphaFoldDB" id="A0A875RSS5"/>
<gene>
    <name evidence="12" type="ORF">FOA43_000119</name>
</gene>
<comment type="subcellular location">
    <subcellularLocation>
        <location evidence="1">Endoplasmic reticulum membrane</location>
        <topology evidence="1">Multi-pass membrane protein</topology>
    </subcellularLocation>
</comment>
<dbReference type="InterPro" id="IPR037185">
    <property type="entry name" value="EmrE-like"/>
</dbReference>
<comment type="similarity">
    <text evidence="2">Belongs to the nucleotide-sugar transporter family. SLC35B subfamily.</text>
</comment>
<keyword evidence="8 11" id="KW-0472">Membrane</keyword>
<evidence type="ECO:0000256" key="10">
    <source>
        <dbReference type="SAM" id="MobiDB-lite"/>
    </source>
</evidence>
<evidence type="ECO:0000256" key="2">
    <source>
        <dbReference type="ARBA" id="ARBA00010694"/>
    </source>
</evidence>
<protein>
    <recommendedName>
        <fullName evidence="9">UDP-galactose transporter homolog 1</fullName>
    </recommendedName>
</protein>
<organism evidence="12 13">
    <name type="scientific">Eeniella nana</name>
    <name type="common">Yeast</name>
    <name type="synonym">Brettanomyces nanus</name>
    <dbReference type="NCBI Taxonomy" id="13502"/>
    <lineage>
        <taxon>Eukaryota</taxon>
        <taxon>Fungi</taxon>
        <taxon>Dikarya</taxon>
        <taxon>Ascomycota</taxon>
        <taxon>Saccharomycotina</taxon>
        <taxon>Pichiomycetes</taxon>
        <taxon>Pichiales</taxon>
        <taxon>Pichiaceae</taxon>
        <taxon>Brettanomyces</taxon>
    </lineage>
</organism>
<dbReference type="PANTHER" id="PTHR10778">
    <property type="entry name" value="SOLUTE CARRIER FAMILY 35 MEMBER B"/>
    <property type="match status" value="1"/>
</dbReference>
<feature type="transmembrane region" description="Helical" evidence="11">
    <location>
        <begin position="468"/>
        <end position="490"/>
    </location>
</feature>
<feature type="transmembrane region" description="Helical" evidence="11">
    <location>
        <begin position="439"/>
        <end position="461"/>
    </location>
</feature>
<evidence type="ECO:0000256" key="8">
    <source>
        <dbReference type="ARBA" id="ARBA00023136"/>
    </source>
</evidence>
<dbReference type="GO" id="GO:0005460">
    <property type="term" value="F:UDP-glucose transmembrane transporter activity"/>
    <property type="evidence" value="ECO:0007669"/>
    <property type="project" value="TreeGrafter"/>
</dbReference>
<sequence length="525" mass="58322">MVTSQKDIPKRVKSYQFAPSTIQGWNDCPELPLSKSSNRRSRPRRASSYASFLDVEQPRKGTGSTNRLSSATRPPKISKFIVESSSESHEPVGNLSIDVQSSLDALLSKKTTLPLDAFNFYSARLGDKSVLTSEDNRHLSASIIEDIKNGHDKIYIKNRILEFMKVHAGMNGKLAPSAMKSSLGKSSLPLLFVCCAGIYSSFLTWSYLQEKISSKNYSVDLDQPAYFKATLIINAVQSFFAIIVGTAYLSIKNKAVSNPVSFLISNPELFSKFSLIALSQSVSSPISYQSLNHVDYLFYLLAKSCKLIPVMLIHWLIYGSRFPLYKYIAAFVITLGVIIFTVGDGKSRGSALSNDGQTLTGLLQLMVSLMLDGYTNSTQDQLFKQSSLPSRRNKEPMTAGHLMAVLNLLNFTMTFVYLVAFTNQWQQFTDFVATNGKEVLLDIVCFGLLGALGQVFIFITLEQFSSIVLVTVTVTRKMLSMCLSVFLFGHQLRCNQWVGLGLVCTGILTESAYKIIRIKPKAKRE</sequence>
<keyword evidence="13" id="KW-1185">Reference proteome</keyword>
<dbReference type="SUPFAM" id="SSF103481">
    <property type="entry name" value="Multidrug resistance efflux transporter EmrE"/>
    <property type="match status" value="1"/>
</dbReference>
<feature type="compositionally biased region" description="Polar residues" evidence="10">
    <location>
        <begin position="62"/>
        <end position="72"/>
    </location>
</feature>
<evidence type="ECO:0000256" key="7">
    <source>
        <dbReference type="ARBA" id="ARBA00022989"/>
    </source>
</evidence>
<evidence type="ECO:0000256" key="3">
    <source>
        <dbReference type="ARBA" id="ARBA00022448"/>
    </source>
</evidence>
<feature type="transmembrane region" description="Helical" evidence="11">
    <location>
        <begin position="296"/>
        <end position="318"/>
    </location>
</feature>